<dbReference type="InterPro" id="IPR025636">
    <property type="entry name" value="DUF4294"/>
</dbReference>
<accession>A0ABZ2TUY4</accession>
<dbReference type="EMBL" id="CP150496">
    <property type="protein sequence ID" value="WYW55669.1"/>
    <property type="molecule type" value="Genomic_DNA"/>
</dbReference>
<reference evidence="1 2" key="1">
    <citation type="submission" date="2024-03" db="EMBL/GenBank/DDBJ databases">
        <authorList>
            <person name="Cao K."/>
        </authorList>
    </citation>
    <scope>NUCLEOTIDE SEQUENCE [LARGE SCALE GENOMIC DNA]</scope>
    <source>
        <strain evidence="1 2">MCCC 1K00696</strain>
    </source>
</reference>
<organism evidence="1 2">
    <name type="scientific">Polaribacter marinaquae</name>
    <dbReference type="NCBI Taxonomy" id="1642819"/>
    <lineage>
        <taxon>Bacteria</taxon>
        <taxon>Pseudomonadati</taxon>
        <taxon>Bacteroidota</taxon>
        <taxon>Flavobacteriia</taxon>
        <taxon>Flavobacteriales</taxon>
        <taxon>Flavobacteriaceae</taxon>
    </lineage>
</organism>
<dbReference type="Proteomes" id="UP001491088">
    <property type="component" value="Chromosome"/>
</dbReference>
<gene>
    <name evidence="1" type="ORF">WG950_00060</name>
</gene>
<keyword evidence="2" id="KW-1185">Reference proteome</keyword>
<protein>
    <submittedName>
        <fullName evidence="1">DUF4294 domain-containing protein</fullName>
    </submittedName>
</protein>
<name>A0ABZ2TUY4_9FLAO</name>
<dbReference type="Pfam" id="PF14127">
    <property type="entry name" value="DUF4294"/>
    <property type="match status" value="1"/>
</dbReference>
<proteinExistence type="predicted"/>
<evidence type="ECO:0000313" key="2">
    <source>
        <dbReference type="Proteomes" id="UP001491088"/>
    </source>
</evidence>
<dbReference type="RefSeq" id="WP_340933250.1">
    <property type="nucleotide sequence ID" value="NZ_CP150496.1"/>
</dbReference>
<evidence type="ECO:0000313" key="1">
    <source>
        <dbReference type="EMBL" id="WYW55669.1"/>
    </source>
</evidence>
<sequence length="233" mass="27630">MSISICSFAQKREVDSLPKNLEDYIFVKPGDSVVIQLNEIALLPKHKFTSREDIRYYLWFKKKVYKAYPFAKLASQRLDSLNNRLEKIKSKSKRKKYTRLVQKYIEGEFTDQIKKMTTTEGRILIKLIHRQTGKTAFNNIKGLRSGWKAFWYNTTANVFKLSLKTEYHPESNNEDYLIEDVLQRAFQEDKLEAQKTKLNFDYVKVIASRKGKIDVEEYKKMFSKMLKKVNKKK</sequence>